<feature type="transmembrane region" description="Helical" evidence="1">
    <location>
        <begin position="195"/>
        <end position="226"/>
    </location>
</feature>
<feature type="transmembrane region" description="Helical" evidence="1">
    <location>
        <begin position="341"/>
        <end position="364"/>
    </location>
</feature>
<keyword evidence="1" id="KW-0812">Transmembrane</keyword>
<feature type="transmembrane region" description="Helical" evidence="1">
    <location>
        <begin position="246"/>
        <end position="268"/>
    </location>
</feature>
<evidence type="ECO:0000313" key="3">
    <source>
        <dbReference type="Proteomes" id="UP000431080"/>
    </source>
</evidence>
<feature type="transmembrane region" description="Helical" evidence="1">
    <location>
        <begin position="148"/>
        <end position="168"/>
    </location>
</feature>
<feature type="transmembrane region" description="Helical" evidence="1">
    <location>
        <begin position="83"/>
        <end position="101"/>
    </location>
</feature>
<sequence>MTRLTCALLAALEAAVAALIGLGIAVLPMMLLWSVHFGLTVDLAVFLRAAADVWLLGHGVDLVAQLDPVTADRIGLPGAGEPFPITIAVLGFGLVTILFARRIGRRAAATGHAVTGCLAAMAVAAGIGGTLAILAADPAARPSVWQGFVLPAVVVGLGAVIGAAYELLRAEASARPDASPGTLLARWRDLPEAPLAAALAAVRIGAGSAFGILAVAAVLVTVLIAVDYATIVGLSQALGAGADGGIAIAIAELALLPNVVVWAASWLLGPGFALGAGSSLSPTGTLLGPVPGLPLAGILPAEGAALGIVWLIVPLVLGFAGATVAWPWFLRTPGRTAHAWWMPVAVSAAAGLVAGVVLGLLAWWSGGAVGPGRLAVVGPEPLPVAAMAALTVFLGSIAGAFTARAKPRGGRFADERSAFDEFDRPEPAYRG</sequence>
<evidence type="ECO:0000256" key="1">
    <source>
        <dbReference type="SAM" id="Phobius"/>
    </source>
</evidence>
<feature type="transmembrane region" description="Helical" evidence="1">
    <location>
        <begin position="384"/>
        <end position="403"/>
    </location>
</feature>
<gene>
    <name evidence="2" type="ORF">GE115_14690</name>
</gene>
<feature type="transmembrane region" description="Helical" evidence="1">
    <location>
        <begin position="113"/>
        <end position="136"/>
    </location>
</feature>
<dbReference type="RefSeq" id="WP_153685520.1">
    <property type="nucleotide sequence ID" value="NZ_WJIF01000009.1"/>
</dbReference>
<accession>A0A6I2F8E7</accession>
<dbReference type="InterPro" id="IPR045931">
    <property type="entry name" value="DUF6350"/>
</dbReference>
<organism evidence="2 3">
    <name type="scientific">Agromyces agglutinans</name>
    <dbReference type="NCBI Taxonomy" id="2662258"/>
    <lineage>
        <taxon>Bacteria</taxon>
        <taxon>Bacillati</taxon>
        <taxon>Actinomycetota</taxon>
        <taxon>Actinomycetes</taxon>
        <taxon>Micrococcales</taxon>
        <taxon>Microbacteriaceae</taxon>
        <taxon>Agromyces</taxon>
    </lineage>
</organism>
<dbReference type="AlphaFoldDB" id="A0A6I2F8E7"/>
<keyword evidence="1" id="KW-1133">Transmembrane helix</keyword>
<keyword evidence="3" id="KW-1185">Reference proteome</keyword>
<dbReference type="Pfam" id="PF19877">
    <property type="entry name" value="DUF6350"/>
    <property type="match status" value="1"/>
</dbReference>
<keyword evidence="1" id="KW-0472">Membrane</keyword>
<feature type="transmembrane region" description="Helical" evidence="1">
    <location>
        <begin position="280"/>
        <end position="301"/>
    </location>
</feature>
<evidence type="ECO:0000313" key="2">
    <source>
        <dbReference type="EMBL" id="MRG61102.1"/>
    </source>
</evidence>
<feature type="transmembrane region" description="Helical" evidence="1">
    <location>
        <begin position="307"/>
        <end position="329"/>
    </location>
</feature>
<protein>
    <submittedName>
        <fullName evidence="2">Uncharacterized protein</fullName>
    </submittedName>
</protein>
<dbReference type="EMBL" id="WJIF01000009">
    <property type="protein sequence ID" value="MRG61102.1"/>
    <property type="molecule type" value="Genomic_DNA"/>
</dbReference>
<name>A0A6I2F8E7_9MICO</name>
<comment type="caution">
    <text evidence="2">The sequence shown here is derived from an EMBL/GenBank/DDBJ whole genome shotgun (WGS) entry which is preliminary data.</text>
</comment>
<proteinExistence type="predicted"/>
<dbReference type="Proteomes" id="UP000431080">
    <property type="component" value="Unassembled WGS sequence"/>
</dbReference>
<reference evidence="2 3" key="1">
    <citation type="submission" date="2019-10" db="EMBL/GenBank/DDBJ databases">
        <authorList>
            <person name="Nie G."/>
            <person name="Ming H."/>
            <person name="Yi B."/>
        </authorList>
    </citation>
    <scope>NUCLEOTIDE SEQUENCE [LARGE SCALE GENOMIC DNA]</scope>
    <source>
        <strain evidence="2 3">CFH 90414</strain>
    </source>
</reference>